<organism evidence="3 4">
    <name type="scientific">Symbiodinium necroappetens</name>
    <dbReference type="NCBI Taxonomy" id="1628268"/>
    <lineage>
        <taxon>Eukaryota</taxon>
        <taxon>Sar</taxon>
        <taxon>Alveolata</taxon>
        <taxon>Dinophyceae</taxon>
        <taxon>Suessiales</taxon>
        <taxon>Symbiodiniaceae</taxon>
        <taxon>Symbiodinium</taxon>
    </lineage>
</organism>
<evidence type="ECO:0000313" key="3">
    <source>
        <dbReference type="EMBL" id="CAE7510237.1"/>
    </source>
</evidence>
<keyword evidence="1" id="KW-0175">Coiled coil</keyword>
<accession>A0A812T4I6</accession>
<gene>
    <name evidence="3" type="ORF">SNEC2469_LOCUS14570</name>
</gene>
<dbReference type="EMBL" id="CAJNJA010023386">
    <property type="protein sequence ID" value="CAE7510237.1"/>
    <property type="molecule type" value="Genomic_DNA"/>
</dbReference>
<dbReference type="OrthoDB" id="439675at2759"/>
<feature type="non-terminal residue" evidence="3">
    <location>
        <position position="248"/>
    </location>
</feature>
<feature type="region of interest" description="Disordered" evidence="2">
    <location>
        <begin position="1"/>
        <end position="101"/>
    </location>
</feature>
<reference evidence="3" key="1">
    <citation type="submission" date="2021-02" db="EMBL/GenBank/DDBJ databases">
        <authorList>
            <person name="Dougan E. K."/>
            <person name="Rhodes N."/>
            <person name="Thang M."/>
            <person name="Chan C."/>
        </authorList>
    </citation>
    <scope>NUCLEOTIDE SEQUENCE</scope>
</reference>
<protein>
    <submittedName>
        <fullName evidence="3">Uncharacterized protein</fullName>
    </submittedName>
</protein>
<feature type="non-terminal residue" evidence="3">
    <location>
        <position position="1"/>
    </location>
</feature>
<feature type="coiled-coil region" evidence="1">
    <location>
        <begin position="167"/>
        <end position="195"/>
    </location>
</feature>
<comment type="caution">
    <text evidence="3">The sequence shown here is derived from an EMBL/GenBank/DDBJ whole genome shotgun (WGS) entry which is preliminary data.</text>
</comment>
<dbReference type="AlphaFoldDB" id="A0A812T4I6"/>
<sequence length="248" mass="27669">EDSASAPRQTREPPTSPPVTPEAAAQALRPNEGGDRLLLARQRQCQRDLEKELHQKRAELRDMEERLQRQSTPNRSQESAEPLATRSGSSEMRAGPPKVHQPMPAGHVAQQFEWLHELPQGRLFDIRRCVSPSDARSLIAAACGAPRGVLEELGRQTRATMEKVFALEELLRQEEEAHQERLEALRSEHRVEKRRGKLRLLARYAPHGAAAREALRCEAALPPESTEAGLFLAEPRGLPPSPVLSRPA</sequence>
<feature type="compositionally biased region" description="Basic and acidic residues" evidence="2">
    <location>
        <begin position="45"/>
        <end position="68"/>
    </location>
</feature>
<evidence type="ECO:0000313" key="4">
    <source>
        <dbReference type="Proteomes" id="UP000601435"/>
    </source>
</evidence>
<feature type="compositionally biased region" description="Polar residues" evidence="2">
    <location>
        <begin position="69"/>
        <end position="79"/>
    </location>
</feature>
<evidence type="ECO:0000256" key="1">
    <source>
        <dbReference type="SAM" id="Coils"/>
    </source>
</evidence>
<keyword evidence="4" id="KW-1185">Reference proteome</keyword>
<dbReference type="Proteomes" id="UP000601435">
    <property type="component" value="Unassembled WGS sequence"/>
</dbReference>
<name>A0A812T4I6_9DINO</name>
<evidence type="ECO:0000256" key="2">
    <source>
        <dbReference type="SAM" id="MobiDB-lite"/>
    </source>
</evidence>
<proteinExistence type="predicted"/>